<organism evidence="2 3">
    <name type="scientific">Terribacillus halophilus</name>
    <dbReference type="NCBI Taxonomy" id="361279"/>
    <lineage>
        <taxon>Bacteria</taxon>
        <taxon>Bacillati</taxon>
        <taxon>Bacillota</taxon>
        <taxon>Bacilli</taxon>
        <taxon>Bacillales</taxon>
        <taxon>Bacillaceae</taxon>
        <taxon>Terribacillus</taxon>
    </lineage>
</organism>
<dbReference type="AlphaFoldDB" id="A0A1G6J6F6"/>
<dbReference type="Proteomes" id="UP000198666">
    <property type="component" value="Unassembled WGS sequence"/>
</dbReference>
<name>A0A1G6J6F6_9BACI</name>
<feature type="transmembrane region" description="Helical" evidence="1">
    <location>
        <begin position="96"/>
        <end position="118"/>
    </location>
</feature>
<protein>
    <submittedName>
        <fullName evidence="2">Uncharacterized protein</fullName>
    </submittedName>
</protein>
<feature type="transmembrane region" description="Helical" evidence="1">
    <location>
        <begin position="67"/>
        <end position="90"/>
    </location>
</feature>
<feature type="transmembrane region" description="Helical" evidence="1">
    <location>
        <begin position="40"/>
        <end position="60"/>
    </location>
</feature>
<evidence type="ECO:0000313" key="3">
    <source>
        <dbReference type="Proteomes" id="UP000198666"/>
    </source>
</evidence>
<proteinExistence type="predicted"/>
<keyword evidence="1" id="KW-0812">Transmembrane</keyword>
<keyword evidence="1" id="KW-1133">Transmembrane helix</keyword>
<sequence length="126" mass="13478">MVKRLSFVFVLFVLAIIVLFLAAANPTGPNTVSFEEPSVIWLNVGIIALLFLPPFILSFFSHIAVKIVSAIYQAFIVFAFSSLILAGLLIPSVPVIVVAGLGTILSICSIFVTILTGLKKGKVVTE</sequence>
<keyword evidence="3" id="KW-1185">Reference proteome</keyword>
<dbReference type="RefSeq" id="WP_093725611.1">
    <property type="nucleotide sequence ID" value="NZ_FMZB01000001.1"/>
</dbReference>
<evidence type="ECO:0000313" key="2">
    <source>
        <dbReference type="EMBL" id="SDC14290.1"/>
    </source>
</evidence>
<dbReference type="OrthoDB" id="2357074at2"/>
<reference evidence="3" key="1">
    <citation type="submission" date="2016-10" db="EMBL/GenBank/DDBJ databases">
        <authorList>
            <person name="Varghese N."/>
            <person name="Submissions S."/>
        </authorList>
    </citation>
    <scope>NUCLEOTIDE SEQUENCE [LARGE SCALE GENOMIC DNA]</scope>
    <source>
        <strain evidence="3">DSM 21620</strain>
    </source>
</reference>
<dbReference type="EMBL" id="FMZB01000001">
    <property type="protein sequence ID" value="SDC14290.1"/>
    <property type="molecule type" value="Genomic_DNA"/>
</dbReference>
<gene>
    <name evidence="2" type="ORF">SAMN05421663_101491</name>
</gene>
<evidence type="ECO:0000256" key="1">
    <source>
        <dbReference type="SAM" id="Phobius"/>
    </source>
</evidence>
<accession>A0A1G6J6F6</accession>
<keyword evidence="1" id="KW-0472">Membrane</keyword>